<evidence type="ECO:0000313" key="3">
    <source>
        <dbReference type="EMBL" id="KRM15482.1"/>
    </source>
</evidence>
<dbReference type="STRING" id="1423774.FD31_GL001197"/>
<feature type="compositionally biased region" description="Low complexity" evidence="1">
    <location>
        <begin position="253"/>
        <end position="270"/>
    </location>
</feature>
<dbReference type="Proteomes" id="UP000051302">
    <property type="component" value="Unassembled WGS sequence"/>
</dbReference>
<dbReference type="SUPFAM" id="SSF55846">
    <property type="entry name" value="N-acetylmuramoyl-L-alanine amidase-like"/>
    <property type="match status" value="1"/>
</dbReference>
<organism evidence="3 4">
    <name type="scientific">Companilactobacillus nantensis DSM 16982</name>
    <dbReference type="NCBI Taxonomy" id="1423774"/>
    <lineage>
        <taxon>Bacteria</taxon>
        <taxon>Bacillati</taxon>
        <taxon>Bacillota</taxon>
        <taxon>Bacilli</taxon>
        <taxon>Lactobacillales</taxon>
        <taxon>Lactobacillaceae</taxon>
        <taxon>Companilactobacillus</taxon>
    </lineage>
</organism>
<dbReference type="AlphaFoldDB" id="A0A0R1WBW4"/>
<dbReference type="PATRIC" id="fig|1423774.3.peg.1244"/>
<dbReference type="EMBL" id="AZFV01000022">
    <property type="protein sequence ID" value="KRM15482.1"/>
    <property type="molecule type" value="Genomic_DNA"/>
</dbReference>
<evidence type="ECO:0000313" key="4">
    <source>
        <dbReference type="Proteomes" id="UP000051302"/>
    </source>
</evidence>
<dbReference type="Pfam" id="PF01510">
    <property type="entry name" value="Amidase_2"/>
    <property type="match status" value="1"/>
</dbReference>
<dbReference type="InterPro" id="IPR002502">
    <property type="entry name" value="Amidase_domain"/>
</dbReference>
<dbReference type="Gene3D" id="3.40.80.10">
    <property type="entry name" value="Peptidoglycan recognition protein-like"/>
    <property type="match status" value="1"/>
</dbReference>
<comment type="caution">
    <text evidence="3">The sequence shown here is derived from an EMBL/GenBank/DDBJ whole genome shotgun (WGS) entry which is preliminary data.</text>
</comment>
<dbReference type="SMART" id="SM00644">
    <property type="entry name" value="Ami_2"/>
    <property type="match status" value="1"/>
</dbReference>
<feature type="region of interest" description="Disordered" evidence="1">
    <location>
        <begin position="253"/>
        <end position="274"/>
    </location>
</feature>
<proteinExistence type="predicted"/>
<evidence type="ECO:0000259" key="2">
    <source>
        <dbReference type="SMART" id="SM00644"/>
    </source>
</evidence>
<protein>
    <submittedName>
        <fullName evidence="3">Amidase</fullName>
    </submittedName>
</protein>
<dbReference type="GO" id="GO:0009253">
    <property type="term" value="P:peptidoglycan catabolic process"/>
    <property type="evidence" value="ECO:0007669"/>
    <property type="project" value="InterPro"/>
</dbReference>
<gene>
    <name evidence="3" type="ORF">FD31_GL001197</name>
</gene>
<keyword evidence="4" id="KW-1185">Reference proteome</keyword>
<reference evidence="3 4" key="1">
    <citation type="journal article" date="2015" name="Genome Announc.">
        <title>Expanding the biotechnology potential of lactobacilli through comparative genomics of 213 strains and associated genera.</title>
        <authorList>
            <person name="Sun Z."/>
            <person name="Harris H.M."/>
            <person name="McCann A."/>
            <person name="Guo C."/>
            <person name="Argimon S."/>
            <person name="Zhang W."/>
            <person name="Yang X."/>
            <person name="Jeffery I.B."/>
            <person name="Cooney J.C."/>
            <person name="Kagawa T.F."/>
            <person name="Liu W."/>
            <person name="Song Y."/>
            <person name="Salvetti E."/>
            <person name="Wrobel A."/>
            <person name="Rasinkangas P."/>
            <person name="Parkhill J."/>
            <person name="Rea M.C."/>
            <person name="O'Sullivan O."/>
            <person name="Ritari J."/>
            <person name="Douillard F.P."/>
            <person name="Paul Ross R."/>
            <person name="Yang R."/>
            <person name="Briner A.E."/>
            <person name="Felis G.E."/>
            <person name="de Vos W.M."/>
            <person name="Barrangou R."/>
            <person name="Klaenhammer T.R."/>
            <person name="Caufield P.W."/>
            <person name="Cui Y."/>
            <person name="Zhang H."/>
            <person name="O'Toole P.W."/>
        </authorList>
    </citation>
    <scope>NUCLEOTIDE SEQUENCE [LARGE SCALE GENOMIC DNA]</scope>
    <source>
        <strain evidence="3 4">DSM 16982</strain>
    </source>
</reference>
<dbReference type="InterPro" id="IPR036505">
    <property type="entry name" value="Amidase/PGRP_sf"/>
</dbReference>
<sequence>MKKLVIIYNVKEINGGKEISIMASKKIITTVATSVALASIGFTTIGQVAPQFGAHVQTAQAVTSSINDYINNNNIKPVSITNQEGTFDVWQGYENGVGKPEGVVIHETATPGATAQNEATYFNREWKNIYTYVHAFVDNNQILNIKNTDYTTWGAGPTANAKFINVELCQVSTTDAFARSVANQAYYTASKLVQYNLPFTPGVTVMSHNDARIKWGETSHTDPVGYFAKWGYSMDQFYDLVGKYYNQLKGNTNSGNNNNNVNNGGAETGNSSNIRVNNSKGSFVPLVAFQNDGSVKNISDRALANDSLWYTDQVKEYNGLQYRRVATNEWVDNGYVTGNK</sequence>
<evidence type="ECO:0000256" key="1">
    <source>
        <dbReference type="SAM" id="MobiDB-lite"/>
    </source>
</evidence>
<accession>A0A0R1WBW4</accession>
<dbReference type="CDD" id="cd06583">
    <property type="entry name" value="PGRP"/>
    <property type="match status" value="1"/>
</dbReference>
<name>A0A0R1WBW4_9LACO</name>
<dbReference type="GO" id="GO:0008745">
    <property type="term" value="F:N-acetylmuramoyl-L-alanine amidase activity"/>
    <property type="evidence" value="ECO:0007669"/>
    <property type="project" value="InterPro"/>
</dbReference>
<feature type="domain" description="N-acetylmuramoyl-L-alanine amidase" evidence="2">
    <location>
        <begin position="86"/>
        <end position="224"/>
    </location>
</feature>